<keyword evidence="2" id="KW-1185">Reference proteome</keyword>
<dbReference type="PANTHER" id="PTHR38479">
    <property type="entry name" value="LMO0824 PROTEIN"/>
    <property type="match status" value="1"/>
</dbReference>
<dbReference type="PANTHER" id="PTHR38479:SF2">
    <property type="entry name" value="WINGED HELIX DNA-BINDING DOMAIN-CONTAINING PROTEIN"/>
    <property type="match status" value="1"/>
</dbReference>
<protein>
    <recommendedName>
        <fullName evidence="3">Winged helix DNA-binding domain-containing protein</fullName>
    </recommendedName>
</protein>
<comment type="caution">
    <text evidence="1">The sequence shown here is derived from an EMBL/GenBank/DDBJ whole genome shotgun (WGS) entry which is preliminary data.</text>
</comment>
<sequence length="371" mass="40268">MRITWDQVLAWRLRRQFVAPRGDAGASEIIARLAGVQAQVAAAAESAVGNRQNHPRPGQIDAALDERSVIKTWSMRGTLHLIDSGDAAAYLSLLASGRTWEKPSWQKAFGASPQEIEDLAEAVSDILRDRVLTRARMVSHLVEDPRFAGMEEHLRSGWGTLLKPLAWKGVLCHGPKQEGATTFTSPVNLLPDWSGLPGPDEAAPVAISAYLGAHGPATPEGFDAWLSRNSLRTTVVRRWFQEMGGALKQVEVDGEPAFILTEHADELAAMEPDSSVRLLGAFDQYVLGAGTRETRILPARHRAKVSRTAGWISPVVLVGGRIVGVWDSSDGVATVRLFEDAPTPATDALEAEVDRVSRLGSEGDLTLRVER</sequence>
<evidence type="ECO:0000313" key="1">
    <source>
        <dbReference type="EMBL" id="MBB6174900.1"/>
    </source>
</evidence>
<dbReference type="Pfam" id="PF06224">
    <property type="entry name" value="AlkZ-like"/>
    <property type="match status" value="1"/>
</dbReference>
<evidence type="ECO:0000313" key="2">
    <source>
        <dbReference type="Proteomes" id="UP000546642"/>
    </source>
</evidence>
<organism evidence="1 2">
    <name type="scientific">Nocardiopsis mwathae</name>
    <dbReference type="NCBI Taxonomy" id="1472723"/>
    <lineage>
        <taxon>Bacteria</taxon>
        <taxon>Bacillati</taxon>
        <taxon>Actinomycetota</taxon>
        <taxon>Actinomycetes</taxon>
        <taxon>Streptosporangiales</taxon>
        <taxon>Nocardiopsidaceae</taxon>
        <taxon>Nocardiopsis</taxon>
    </lineage>
</organism>
<dbReference type="InterPro" id="IPR009351">
    <property type="entry name" value="AlkZ-like"/>
</dbReference>
<gene>
    <name evidence="1" type="ORF">HNR23_004960</name>
</gene>
<dbReference type="AlphaFoldDB" id="A0A7W9YMW1"/>
<dbReference type="EMBL" id="JACHDS010000001">
    <property type="protein sequence ID" value="MBB6174900.1"/>
    <property type="molecule type" value="Genomic_DNA"/>
</dbReference>
<name>A0A7W9YMW1_9ACTN</name>
<reference evidence="1 2" key="1">
    <citation type="submission" date="2020-08" db="EMBL/GenBank/DDBJ databases">
        <title>Sequencing the genomes of 1000 actinobacteria strains.</title>
        <authorList>
            <person name="Klenk H.-P."/>
        </authorList>
    </citation>
    <scope>NUCLEOTIDE SEQUENCE [LARGE SCALE GENOMIC DNA]</scope>
    <source>
        <strain evidence="1 2">DSM 46659</strain>
    </source>
</reference>
<dbReference type="Proteomes" id="UP000546642">
    <property type="component" value="Unassembled WGS sequence"/>
</dbReference>
<proteinExistence type="predicted"/>
<dbReference type="RefSeq" id="WP_184079229.1">
    <property type="nucleotide sequence ID" value="NZ_JACHDS010000001.1"/>
</dbReference>
<accession>A0A7W9YMW1</accession>
<evidence type="ECO:0008006" key="3">
    <source>
        <dbReference type="Google" id="ProtNLM"/>
    </source>
</evidence>